<name>A0A364Y3F2_9BACT</name>
<accession>A0A364Y3F2</accession>
<dbReference type="Proteomes" id="UP000251889">
    <property type="component" value="Unassembled WGS sequence"/>
</dbReference>
<evidence type="ECO:0000313" key="1">
    <source>
        <dbReference type="EMBL" id="RAW01405.1"/>
    </source>
</evidence>
<evidence type="ECO:0000313" key="2">
    <source>
        <dbReference type="Proteomes" id="UP000251889"/>
    </source>
</evidence>
<dbReference type="AlphaFoldDB" id="A0A364Y3F2"/>
<reference evidence="1 2" key="1">
    <citation type="submission" date="2018-06" db="EMBL/GenBank/DDBJ databases">
        <title>Chryseolinea flavus sp. nov., a member of the phylum Bacteroidetes isolated from soil.</title>
        <authorList>
            <person name="Li Y."/>
            <person name="Wang J."/>
        </authorList>
    </citation>
    <scope>NUCLEOTIDE SEQUENCE [LARGE SCALE GENOMIC DNA]</scope>
    <source>
        <strain evidence="1 2">SDU1-6</strain>
    </source>
</reference>
<proteinExistence type="predicted"/>
<dbReference type="RefSeq" id="WP_112746891.1">
    <property type="nucleotide sequence ID" value="NZ_QMFY01000004.1"/>
</dbReference>
<sequence length="71" mass="7720">MKKVFLTFMMMVTILAVIGAGLHHGSVSQRPKPKKAPSCGYTIVEYGKGIDCNGDTVKLIREQGIQVLASR</sequence>
<gene>
    <name evidence="1" type="ORF">DQQ10_10915</name>
</gene>
<organism evidence="1 2">
    <name type="scientific">Pseudochryseolinea flava</name>
    <dbReference type="NCBI Taxonomy" id="2059302"/>
    <lineage>
        <taxon>Bacteria</taxon>
        <taxon>Pseudomonadati</taxon>
        <taxon>Bacteroidota</taxon>
        <taxon>Cytophagia</taxon>
        <taxon>Cytophagales</taxon>
        <taxon>Fulvivirgaceae</taxon>
        <taxon>Pseudochryseolinea</taxon>
    </lineage>
</organism>
<protein>
    <submittedName>
        <fullName evidence="1">Uncharacterized protein</fullName>
    </submittedName>
</protein>
<keyword evidence="2" id="KW-1185">Reference proteome</keyword>
<comment type="caution">
    <text evidence="1">The sequence shown here is derived from an EMBL/GenBank/DDBJ whole genome shotgun (WGS) entry which is preliminary data.</text>
</comment>
<dbReference type="EMBL" id="QMFY01000004">
    <property type="protein sequence ID" value="RAW01405.1"/>
    <property type="molecule type" value="Genomic_DNA"/>
</dbReference>